<dbReference type="GO" id="GO:0016787">
    <property type="term" value="F:hydrolase activity"/>
    <property type="evidence" value="ECO:0007669"/>
    <property type="project" value="InterPro"/>
</dbReference>
<dbReference type="InterPro" id="IPR050472">
    <property type="entry name" value="Anth_synth/Amidotransfase"/>
</dbReference>
<evidence type="ECO:0000313" key="2">
    <source>
        <dbReference type="EMBL" id="SVD08358.1"/>
    </source>
</evidence>
<dbReference type="GO" id="GO:0004049">
    <property type="term" value="F:anthranilate synthase activity"/>
    <property type="evidence" value="ECO:0007669"/>
    <property type="project" value="TreeGrafter"/>
</dbReference>
<protein>
    <submittedName>
        <fullName evidence="2">Uncharacterized protein</fullName>
    </submittedName>
</protein>
<organism evidence="2">
    <name type="scientific">marine metagenome</name>
    <dbReference type="NCBI Taxonomy" id="408172"/>
    <lineage>
        <taxon>unclassified sequences</taxon>
        <taxon>metagenomes</taxon>
        <taxon>ecological metagenomes</taxon>
    </lineage>
</organism>
<dbReference type="PANTHER" id="PTHR43418">
    <property type="entry name" value="MULTIFUNCTIONAL TRYPTOPHAN BIOSYNTHESIS PROTEIN-RELATED"/>
    <property type="match status" value="1"/>
</dbReference>
<accession>A0A382SGS1</accession>
<proteinExistence type="predicted"/>
<dbReference type="AlphaFoldDB" id="A0A382SGS1"/>
<sequence>MTLMTERKQKIGISLRIVEAPNYEEERDALSHDWTSLLEELGFVSVHIPNTLKNLEDFLEEMNLDGIVLSGGDNIGKNENRDKTENKLLVYALEKKIPVIGVCRGMQLINNYFGGKISIDNSTIHLAQKHDIEITNENFSSLFKSSSFHVNTYHKNLIQTEGIGNGLKPFAIFSKDGSIEGFFHEQFPIIGVMWHPEREPDLNSKVIISTIFKNKKFLGN</sequence>
<dbReference type="SUPFAM" id="SSF52317">
    <property type="entry name" value="Class I glutamine amidotransferase-like"/>
    <property type="match status" value="1"/>
</dbReference>
<name>A0A382SGS1_9ZZZZ</name>
<dbReference type="GO" id="GO:0000162">
    <property type="term" value="P:L-tryptophan biosynthetic process"/>
    <property type="evidence" value="ECO:0007669"/>
    <property type="project" value="TreeGrafter"/>
</dbReference>
<dbReference type="Gene3D" id="3.40.50.880">
    <property type="match status" value="1"/>
</dbReference>
<dbReference type="InterPro" id="IPR011697">
    <property type="entry name" value="Peptidase_C26"/>
</dbReference>
<reference evidence="2" key="1">
    <citation type="submission" date="2018-05" db="EMBL/GenBank/DDBJ databases">
        <authorList>
            <person name="Lanie J.A."/>
            <person name="Ng W.-L."/>
            <person name="Kazmierczak K.M."/>
            <person name="Andrzejewski T.M."/>
            <person name="Davidsen T.M."/>
            <person name="Wayne K.J."/>
            <person name="Tettelin H."/>
            <person name="Glass J.I."/>
            <person name="Rusch D."/>
            <person name="Podicherti R."/>
            <person name="Tsui H.-C.T."/>
            <person name="Winkler M.E."/>
        </authorList>
    </citation>
    <scope>NUCLEOTIDE SEQUENCE</scope>
</reference>
<dbReference type="PROSITE" id="PS51273">
    <property type="entry name" value="GATASE_TYPE_1"/>
    <property type="match status" value="1"/>
</dbReference>
<dbReference type="PANTHER" id="PTHR43418:SF4">
    <property type="entry name" value="MULTIFUNCTIONAL TRYPTOPHAN BIOSYNTHESIS PROTEIN"/>
    <property type="match status" value="1"/>
</dbReference>
<evidence type="ECO:0000256" key="1">
    <source>
        <dbReference type="ARBA" id="ARBA00022962"/>
    </source>
</evidence>
<dbReference type="EMBL" id="UINC01128543">
    <property type="protein sequence ID" value="SVD08358.1"/>
    <property type="molecule type" value="Genomic_DNA"/>
</dbReference>
<dbReference type="GO" id="GO:0005829">
    <property type="term" value="C:cytosol"/>
    <property type="evidence" value="ECO:0007669"/>
    <property type="project" value="TreeGrafter"/>
</dbReference>
<keyword evidence="1" id="KW-0315">Glutamine amidotransferase</keyword>
<dbReference type="Pfam" id="PF07722">
    <property type="entry name" value="Peptidase_C26"/>
    <property type="match status" value="1"/>
</dbReference>
<dbReference type="InterPro" id="IPR029062">
    <property type="entry name" value="Class_I_gatase-like"/>
</dbReference>
<gene>
    <name evidence="2" type="ORF">METZ01_LOCUS361212</name>
</gene>